<evidence type="ECO:0000313" key="4">
    <source>
        <dbReference type="Proteomes" id="UP000004619"/>
    </source>
</evidence>
<dbReference type="OrthoDB" id="9807591at2"/>
<feature type="transmembrane region" description="Helical" evidence="1">
    <location>
        <begin position="136"/>
        <end position="156"/>
    </location>
</feature>
<dbReference type="eggNOG" id="COG3503">
    <property type="taxonomic scope" value="Bacteria"/>
</dbReference>
<sequence>MKKKQFRKRGSLMKSTSTRCALLDELRGLDLISMMLYHGMWDLVYLFGVRAPWYGSWQGELWQQSICWVFILLSGFCLPLGRHPVKRGAVVFGCGALVTAVTLIFMPADVVWFGVLTLLGSAMIFTGLLEKWMEKVPPVVGLAGSMFLFYFTRYAADGYLQLGHWLITLPGFLYANYFTAYLGFYPFGFFSTDYFPLTPWLFLFWAGFYLHHLAERTAQSLRPLRRSVCPPLGWLGRNSLMLYLLHQPVIYGVLTVVFLLLRRGGGAL</sequence>
<keyword evidence="4" id="KW-1185">Reference proteome</keyword>
<comment type="caution">
    <text evidence="3">The sequence shown here is derived from an EMBL/GenBank/DDBJ whole genome shotgun (WGS) entry which is preliminary data.</text>
</comment>
<name>C7H5R8_FAED2</name>
<dbReference type="InterPro" id="IPR012429">
    <property type="entry name" value="HGSNAT_cat"/>
</dbReference>
<protein>
    <recommendedName>
        <fullName evidence="2">Heparan-alpha-glucosaminide N-acetyltransferase catalytic domain-containing protein</fullName>
    </recommendedName>
</protein>
<dbReference type="HOGENOM" id="CLU_067755_1_0_9"/>
<keyword evidence="1" id="KW-0812">Transmembrane</keyword>
<keyword evidence="1" id="KW-1133">Transmembrane helix</keyword>
<gene>
    <name evidence="3" type="ORF">FAEPRAA2165_01642</name>
</gene>
<evidence type="ECO:0000256" key="1">
    <source>
        <dbReference type="SAM" id="Phobius"/>
    </source>
</evidence>
<feature type="transmembrane region" description="Helical" evidence="1">
    <location>
        <begin position="111"/>
        <end position="129"/>
    </location>
</feature>
<organism evidence="3 4">
    <name type="scientific">Faecalibacterium duncaniae (strain DSM 17677 / JCM 31915 / A2-165)</name>
    <name type="common">Faecalibacterium prausnitzii</name>
    <dbReference type="NCBI Taxonomy" id="411483"/>
    <lineage>
        <taxon>Bacteria</taxon>
        <taxon>Bacillati</taxon>
        <taxon>Bacillota</taxon>
        <taxon>Clostridia</taxon>
        <taxon>Eubacteriales</taxon>
        <taxon>Oscillospiraceae</taxon>
        <taxon>Faecalibacterium</taxon>
    </lineage>
</organism>
<proteinExistence type="predicted"/>
<feature type="domain" description="Heparan-alpha-glucosaminide N-acetyltransferase catalytic" evidence="2">
    <location>
        <begin position="19"/>
        <end position="248"/>
    </location>
</feature>
<feature type="transmembrane region" description="Helical" evidence="1">
    <location>
        <begin position="162"/>
        <end position="182"/>
    </location>
</feature>
<evidence type="ECO:0000313" key="3">
    <source>
        <dbReference type="EMBL" id="EEU96749.1"/>
    </source>
</evidence>
<feature type="transmembrane region" description="Helical" evidence="1">
    <location>
        <begin position="194"/>
        <end position="214"/>
    </location>
</feature>
<dbReference type="AlphaFoldDB" id="C7H5R8"/>
<feature type="transmembrane region" description="Helical" evidence="1">
    <location>
        <begin position="88"/>
        <end position="105"/>
    </location>
</feature>
<reference evidence="3" key="1">
    <citation type="submission" date="2009-08" db="EMBL/GenBank/DDBJ databases">
        <authorList>
            <person name="Weinstock G."/>
            <person name="Sodergren E."/>
            <person name="Clifton S."/>
            <person name="Fulton L."/>
            <person name="Fulton B."/>
            <person name="Courtney L."/>
            <person name="Fronick C."/>
            <person name="Harrison M."/>
            <person name="Strong C."/>
            <person name="Farmer C."/>
            <person name="Delahaunty K."/>
            <person name="Markovic C."/>
            <person name="Hall O."/>
            <person name="Minx P."/>
            <person name="Tomlinson C."/>
            <person name="Mitreva M."/>
            <person name="Nelson J."/>
            <person name="Hou S."/>
            <person name="Wollam A."/>
            <person name="Pepin K.H."/>
            <person name="Johnson M."/>
            <person name="Bhonagiri V."/>
            <person name="Nash W.E."/>
            <person name="Warren W."/>
            <person name="Chinwalla A."/>
            <person name="Mardis E.R."/>
            <person name="Wilson R.K."/>
        </authorList>
    </citation>
    <scope>NUCLEOTIDE SEQUENCE [LARGE SCALE GENOMIC DNA]</scope>
    <source>
        <strain evidence="3">A2-165</strain>
    </source>
</reference>
<keyword evidence="1" id="KW-0472">Membrane</keyword>
<feature type="transmembrane region" description="Helical" evidence="1">
    <location>
        <begin position="61"/>
        <end position="81"/>
    </location>
</feature>
<accession>C7H5R8</accession>
<feature type="transmembrane region" description="Helical" evidence="1">
    <location>
        <begin position="240"/>
        <end position="261"/>
    </location>
</feature>
<dbReference type="EMBL" id="ACOP02000045">
    <property type="protein sequence ID" value="EEU96749.1"/>
    <property type="molecule type" value="Genomic_DNA"/>
</dbReference>
<feature type="transmembrane region" description="Helical" evidence="1">
    <location>
        <begin position="21"/>
        <end position="41"/>
    </location>
</feature>
<dbReference type="PATRIC" id="fig|411483.3.peg.1073"/>
<evidence type="ECO:0000259" key="2">
    <source>
        <dbReference type="Pfam" id="PF07786"/>
    </source>
</evidence>
<dbReference type="Pfam" id="PF07786">
    <property type="entry name" value="HGSNAT_cat"/>
    <property type="match status" value="1"/>
</dbReference>
<dbReference type="STRING" id="411483.FAEPRAA2165_01642"/>
<dbReference type="Proteomes" id="UP000004619">
    <property type="component" value="Unassembled WGS sequence"/>
</dbReference>